<dbReference type="CDD" id="cd06558">
    <property type="entry name" value="crotonase-like"/>
    <property type="match status" value="1"/>
</dbReference>
<dbReference type="Pfam" id="PF02911">
    <property type="entry name" value="Formyl_trans_C"/>
    <property type="match status" value="1"/>
</dbReference>
<reference evidence="3" key="1">
    <citation type="journal article" date="2017" name="Mycologia">
        <title>Fusarium algeriense, sp. nov., a novel toxigenic crown rot pathogen of durum wheat from Algeria is nested in the Fusarium burgessii species complex.</title>
        <authorList>
            <person name="Laraba I."/>
            <person name="Keddad A."/>
            <person name="Boureghda H."/>
            <person name="Abdallah N."/>
            <person name="Vaughan M.M."/>
            <person name="Proctor R.H."/>
            <person name="Busman M."/>
            <person name="O'Donnell K."/>
        </authorList>
    </citation>
    <scope>NUCLEOTIDE SEQUENCE</scope>
    <source>
        <strain evidence="3">NRRL 25174</strain>
    </source>
</reference>
<feature type="region of interest" description="Disordered" evidence="1">
    <location>
        <begin position="1"/>
        <end position="36"/>
    </location>
</feature>
<dbReference type="Pfam" id="PF00378">
    <property type="entry name" value="ECH_1"/>
    <property type="match status" value="1"/>
</dbReference>
<sequence length="880" mass="97500">MRDSRPYSDLDHKSRPKNRAPVINKKQSSAPQTTRPCRSFTLPVKLRSQVISLGKSKQLQGAPITRKIEPEANDVRLVNGLIDDWGVPLSFTDLWRLLLKPIAPPADPAAWANHEYPVATFFTMVSLKLSRGTSETSRSSNTGERRLPTTPAMKILFLCTAHNSLSQQLYLTLAQIHDVTIEYASSDKAMIEAANLVQPNVIVCPFLTTRVPNEIFSKYLTLIVHPGPPGDAGPSALDWVLIGDDGTVPESDELLKSQYWSKKGRPYWGVTVLQAVDEMDAGPVWAFEQFKIDIDAPGLTKSTLYRRDVTQAAIVATATALHRIVSAANGFSDSGVAAALSRYSLLEKQDIRGISVNLVANANYKSLSVTHRKPFLGGPTHRRPLLKAADRNFDIHKEPARTISRKIRSADSQPGCLTKLFGGVGLYVYGGTIEAARDAKCKRGPGQIIGCRDDAVCVATCDGQGIWITHIRRVKRKVDPMLWPKVPAVSGLIDLGLIDQSTLNNSASLRPLIGWSKAAYPTHQEIWVDFASSAGKRQVAFVYFEFYNGAMSTSQCSRLIKALEFVDSHESLDAIVLMGGDSYFSNGIALNVIEASDDPAAESWRNINRIDDVVQMLLDTFPRKNVTTIAALRGNCAAGGVALAAACDVVIAGSEVVLNPAYRALGLYGSEYHTLSYVGRCGPERAKFLLRGMLPMSAIQARDMGLVDKILPASGHFLDMRIRHNVKEMNFSTYKPGIWKSKVDISASGLAATRTLELGEMAKDFWSARSERYNTRRHDFVRKVKPMRTPLRFATHRRRDGELDEEETDTFDDVAVFEERIIERILKERLSKMDSRLLSFPKEFTSRDNASNMNGETRRAQDGKGLMFPCYYEVDTHVCT</sequence>
<protein>
    <submittedName>
        <fullName evidence="3">Sensor hoxX</fullName>
    </submittedName>
</protein>
<accession>A0A9P5DWR0</accession>
<dbReference type="InterPro" id="IPR029045">
    <property type="entry name" value="ClpP/crotonase-like_dom_sf"/>
</dbReference>
<dbReference type="SUPFAM" id="SSF50486">
    <property type="entry name" value="FMT C-terminal domain-like"/>
    <property type="match status" value="1"/>
</dbReference>
<dbReference type="EMBL" id="PVQB02000248">
    <property type="protein sequence ID" value="KAF4340091.1"/>
    <property type="molecule type" value="Genomic_DNA"/>
</dbReference>
<dbReference type="PANTHER" id="PTHR43388">
    <property type="entry name" value="HYDROGENASE MATURATION FACTOR HOXX"/>
    <property type="match status" value="1"/>
</dbReference>
<keyword evidence="4" id="KW-1185">Reference proteome</keyword>
<name>A0A9P5DWR0_9HYPO</name>
<evidence type="ECO:0000256" key="1">
    <source>
        <dbReference type="SAM" id="MobiDB-lite"/>
    </source>
</evidence>
<gene>
    <name evidence="3" type="ORF">FBEOM_5951</name>
</gene>
<dbReference type="InterPro" id="IPR005793">
    <property type="entry name" value="Formyl_trans_C"/>
</dbReference>
<feature type="compositionally biased region" description="Basic and acidic residues" evidence="1">
    <location>
        <begin position="1"/>
        <end position="13"/>
    </location>
</feature>
<dbReference type="SUPFAM" id="SSF52096">
    <property type="entry name" value="ClpP/crotonase"/>
    <property type="match status" value="1"/>
</dbReference>
<dbReference type="InterPro" id="IPR047180">
    <property type="entry name" value="HoxX-like"/>
</dbReference>
<reference evidence="3" key="2">
    <citation type="submission" date="2020-02" db="EMBL/GenBank/DDBJ databases">
        <title>Identification and distribution of gene clusters putatively required for synthesis of sphingolipid metabolism inhibitors in phylogenetically diverse species of the filamentous fungus Fusarium.</title>
        <authorList>
            <person name="Kim H.-S."/>
            <person name="Busman M."/>
            <person name="Brown D.W."/>
            <person name="Divon H."/>
            <person name="Uhlig S."/>
            <person name="Proctor R.H."/>
        </authorList>
    </citation>
    <scope>NUCLEOTIDE SEQUENCE</scope>
    <source>
        <strain evidence="3">NRRL 25174</strain>
    </source>
</reference>
<dbReference type="Proteomes" id="UP000730481">
    <property type="component" value="Unassembled WGS sequence"/>
</dbReference>
<dbReference type="InterPro" id="IPR001753">
    <property type="entry name" value="Enoyl-CoA_hydra/iso"/>
</dbReference>
<dbReference type="PANTHER" id="PTHR43388:SF1">
    <property type="entry name" value="HYDROGENASE MATURATION FACTOR HOXX"/>
    <property type="match status" value="1"/>
</dbReference>
<dbReference type="Gene3D" id="3.90.226.10">
    <property type="entry name" value="2-enoyl-CoA Hydratase, Chain A, domain 1"/>
    <property type="match status" value="1"/>
</dbReference>
<feature type="domain" description="Formyl transferase C-terminal" evidence="2">
    <location>
        <begin position="387"/>
        <end position="477"/>
    </location>
</feature>
<dbReference type="OrthoDB" id="5126881at2759"/>
<feature type="compositionally biased region" description="Polar residues" evidence="1">
    <location>
        <begin position="25"/>
        <end position="36"/>
    </location>
</feature>
<comment type="caution">
    <text evidence="3">The sequence shown here is derived from an EMBL/GenBank/DDBJ whole genome shotgun (WGS) entry which is preliminary data.</text>
</comment>
<dbReference type="InterPro" id="IPR011034">
    <property type="entry name" value="Formyl_transferase-like_C_sf"/>
</dbReference>
<dbReference type="GO" id="GO:0003824">
    <property type="term" value="F:catalytic activity"/>
    <property type="evidence" value="ECO:0007669"/>
    <property type="project" value="InterPro"/>
</dbReference>
<dbReference type="AlphaFoldDB" id="A0A9P5DWR0"/>
<evidence type="ECO:0000313" key="3">
    <source>
        <dbReference type="EMBL" id="KAF4340091.1"/>
    </source>
</evidence>
<proteinExistence type="predicted"/>
<evidence type="ECO:0000259" key="2">
    <source>
        <dbReference type="Pfam" id="PF02911"/>
    </source>
</evidence>
<evidence type="ECO:0000313" key="4">
    <source>
        <dbReference type="Proteomes" id="UP000730481"/>
    </source>
</evidence>
<dbReference type="InterPro" id="IPR036477">
    <property type="entry name" value="Formyl_transf_N_sf"/>
</dbReference>
<organism evidence="3 4">
    <name type="scientific">Fusarium beomiforme</name>
    <dbReference type="NCBI Taxonomy" id="44412"/>
    <lineage>
        <taxon>Eukaryota</taxon>
        <taxon>Fungi</taxon>
        <taxon>Dikarya</taxon>
        <taxon>Ascomycota</taxon>
        <taxon>Pezizomycotina</taxon>
        <taxon>Sordariomycetes</taxon>
        <taxon>Hypocreomycetidae</taxon>
        <taxon>Hypocreales</taxon>
        <taxon>Nectriaceae</taxon>
        <taxon>Fusarium</taxon>
        <taxon>Fusarium burgessii species complex</taxon>
    </lineage>
</organism>
<dbReference type="CDD" id="cd08650">
    <property type="entry name" value="FMT_core_HypX_N"/>
    <property type="match status" value="1"/>
</dbReference>
<dbReference type="SUPFAM" id="SSF53328">
    <property type="entry name" value="Formyltransferase"/>
    <property type="match status" value="1"/>
</dbReference>
<dbReference type="Gene3D" id="3.40.50.12230">
    <property type="match status" value="1"/>
</dbReference>